<dbReference type="OrthoDB" id="1365974at2"/>
<evidence type="ECO:0000313" key="2">
    <source>
        <dbReference type="Proteomes" id="UP000184092"/>
    </source>
</evidence>
<dbReference type="Proteomes" id="UP000184092">
    <property type="component" value="Unassembled WGS sequence"/>
</dbReference>
<dbReference type="STRING" id="178356.SAMN05216269_102205"/>
<dbReference type="RefSeq" id="WP_073205338.1">
    <property type="nucleotide sequence ID" value="NZ_FRCL01000002.1"/>
</dbReference>
<name>A0A1M7FMR1_9FLAO</name>
<gene>
    <name evidence="1" type="ORF">SAMN05216269_102205</name>
</gene>
<keyword evidence="2" id="KW-1185">Reference proteome</keyword>
<dbReference type="EMBL" id="FRCL01000002">
    <property type="protein sequence ID" value="SHM05296.1"/>
    <property type="molecule type" value="Genomic_DNA"/>
</dbReference>
<evidence type="ECO:0000313" key="1">
    <source>
        <dbReference type="EMBL" id="SHM05296.1"/>
    </source>
</evidence>
<dbReference type="AlphaFoldDB" id="A0A1M7FMR1"/>
<reference evidence="2" key="1">
    <citation type="submission" date="2016-11" db="EMBL/GenBank/DDBJ databases">
        <authorList>
            <person name="Varghese N."/>
            <person name="Submissions S."/>
        </authorList>
    </citation>
    <scope>NUCLEOTIDE SEQUENCE [LARGE SCALE GENOMIC DNA]</scope>
    <source>
        <strain evidence="2">CGMCC 1.2749</strain>
    </source>
</reference>
<organism evidence="1 2">
    <name type="scientific">Flavobacterium xinjiangense</name>
    <dbReference type="NCBI Taxonomy" id="178356"/>
    <lineage>
        <taxon>Bacteria</taxon>
        <taxon>Pseudomonadati</taxon>
        <taxon>Bacteroidota</taxon>
        <taxon>Flavobacteriia</taxon>
        <taxon>Flavobacteriales</taxon>
        <taxon>Flavobacteriaceae</taxon>
        <taxon>Flavobacterium</taxon>
    </lineage>
</organism>
<protein>
    <submittedName>
        <fullName evidence="1">Uncharacterized protein</fullName>
    </submittedName>
</protein>
<sequence>MKDTVKNGLILGGVLLLTLGLFYYSSGDTGPKKELSKKEQQIDQYFLADLELESEDEKITLLSILKNTSKDSIILVMRDYLLNTENDSIPYKDIINTISQKYNMRNRKVASIIFSYKYEMLTKDNITDEFIENYQSSDAGRDSESNPY</sequence>
<accession>A0A1M7FMR1</accession>
<proteinExistence type="predicted"/>